<accession>A0A9W8PGI1</accession>
<keyword evidence="2" id="KW-1185">Reference proteome</keyword>
<comment type="caution">
    <text evidence="1">The sequence shown here is derived from an EMBL/GenBank/DDBJ whole genome shotgun (WGS) entry which is preliminary data.</text>
</comment>
<dbReference type="OrthoDB" id="3473305at2759"/>
<proteinExistence type="predicted"/>
<reference evidence="1" key="1">
    <citation type="submission" date="2022-10" db="EMBL/GenBank/DDBJ databases">
        <title>Fusarium specimens isolated from Avocado Roots.</title>
        <authorList>
            <person name="Stajich J."/>
            <person name="Roper C."/>
            <person name="Heimlech-Rivalta G."/>
        </authorList>
    </citation>
    <scope>NUCLEOTIDE SEQUENCE</scope>
    <source>
        <strain evidence="1">CF00143</strain>
    </source>
</reference>
<organism evidence="1 2">
    <name type="scientific">Fusarium irregulare</name>
    <dbReference type="NCBI Taxonomy" id="2494466"/>
    <lineage>
        <taxon>Eukaryota</taxon>
        <taxon>Fungi</taxon>
        <taxon>Dikarya</taxon>
        <taxon>Ascomycota</taxon>
        <taxon>Pezizomycotina</taxon>
        <taxon>Sordariomycetes</taxon>
        <taxon>Hypocreomycetidae</taxon>
        <taxon>Hypocreales</taxon>
        <taxon>Nectriaceae</taxon>
        <taxon>Fusarium</taxon>
        <taxon>Fusarium incarnatum-equiseti species complex</taxon>
    </lineage>
</organism>
<evidence type="ECO:0000313" key="1">
    <source>
        <dbReference type="EMBL" id="KAJ4006092.1"/>
    </source>
</evidence>
<dbReference type="EMBL" id="JAPDHF010000020">
    <property type="protein sequence ID" value="KAJ4006092.1"/>
    <property type="molecule type" value="Genomic_DNA"/>
</dbReference>
<evidence type="ECO:0000313" key="2">
    <source>
        <dbReference type="Proteomes" id="UP001152130"/>
    </source>
</evidence>
<protein>
    <submittedName>
        <fullName evidence="1">Uncharacterized protein</fullName>
    </submittedName>
</protein>
<dbReference type="AlphaFoldDB" id="A0A9W8PGI1"/>
<name>A0A9W8PGI1_9HYPO</name>
<sequence length="425" mass="48536">MDHQPPDTSSTSATSTYLIDVPVSINNDRPEISNLLTLSELADILKKIDDESPTVFFPTTNLIDVPAKMNSERPDSSNLLTLSELANILKKIDDESPTVKFPTMEMVKTFSRLPPEMRLEIWEAISPSGRDAIMGPYNVPEVLDEDPRYMDMYHGQLTSVLLTRDPLVMRQVSREALNVWTKASIGQLFMPLHEDALEHLQDLIFGVESIATLWPLDWKLKKLFDALLIRHERGCKPVKTVYVGISVIVCEPDVSPIANSQLGEYNFRVFALDDEKLPTFIDNCNARRRYHNSKECYISRLQEYWSEHKDPQELRDAWSNCIAENDNKISPELIPVVVGTETAHEIVYRTASNFESAVKNHKLAYSVHTYGRSTEWFEWGGPRHSFPLLRRARCSKCWPADATYYTLLDAEAPARDVLDFFDHTG</sequence>
<dbReference type="Proteomes" id="UP001152130">
    <property type="component" value="Unassembled WGS sequence"/>
</dbReference>
<gene>
    <name evidence="1" type="ORF">NW766_010920</name>
</gene>